<proteinExistence type="predicted"/>
<dbReference type="PANTHER" id="PTHR30561:SF9">
    <property type="entry name" value="4-AMINO-4-DEOXY-L-ARABINOSE-PHOSPHOUNDECAPRENOL FLIPPASE SUBUNIT ARNF-RELATED"/>
    <property type="match status" value="1"/>
</dbReference>
<dbReference type="STRING" id="1492898.SY85_00770"/>
<evidence type="ECO:0000256" key="2">
    <source>
        <dbReference type="ARBA" id="ARBA00022475"/>
    </source>
</evidence>
<evidence type="ECO:0008006" key="9">
    <source>
        <dbReference type="Google" id="ProtNLM"/>
    </source>
</evidence>
<dbReference type="InterPro" id="IPR037185">
    <property type="entry name" value="EmrE-like"/>
</dbReference>
<evidence type="ECO:0000256" key="3">
    <source>
        <dbReference type="ARBA" id="ARBA00022692"/>
    </source>
</evidence>
<keyword evidence="3 6" id="KW-0812">Transmembrane</keyword>
<feature type="transmembrane region" description="Helical" evidence="6">
    <location>
        <begin position="71"/>
        <end position="92"/>
    </location>
</feature>
<keyword evidence="2" id="KW-1003">Cell membrane</keyword>
<dbReference type="KEGG" id="fla:SY85_00770"/>
<dbReference type="GO" id="GO:0022857">
    <property type="term" value="F:transmembrane transporter activity"/>
    <property type="evidence" value="ECO:0007669"/>
    <property type="project" value="InterPro"/>
</dbReference>
<organism evidence="7 8">
    <name type="scientific">Flavisolibacter tropicus</name>
    <dbReference type="NCBI Taxonomy" id="1492898"/>
    <lineage>
        <taxon>Bacteria</taxon>
        <taxon>Pseudomonadati</taxon>
        <taxon>Bacteroidota</taxon>
        <taxon>Chitinophagia</taxon>
        <taxon>Chitinophagales</taxon>
        <taxon>Chitinophagaceae</taxon>
        <taxon>Flavisolibacter</taxon>
    </lineage>
</organism>
<reference evidence="8" key="1">
    <citation type="submission" date="2015-01" db="EMBL/GenBank/DDBJ databases">
        <title>Flavisolibacter sp./LCS9/ whole genome sequencing.</title>
        <authorList>
            <person name="Kim M.K."/>
            <person name="Srinivasan S."/>
            <person name="Lee J.-J."/>
        </authorList>
    </citation>
    <scope>NUCLEOTIDE SEQUENCE [LARGE SCALE GENOMIC DNA]</scope>
    <source>
        <strain evidence="8">LCS9</strain>
    </source>
</reference>
<evidence type="ECO:0000256" key="1">
    <source>
        <dbReference type="ARBA" id="ARBA00004651"/>
    </source>
</evidence>
<sequence length="122" mass="13693">MIQAIVYISLYAILNVSGSAIIKWQLKGRVLQGLNDWIQFLWNPSFMAAFVMILASALVLFKALSFNNFSLIIPVATGLNFLLTVLVGYFLFQDKLSYLSFIGFLFIISGVIILSLNNQRHA</sequence>
<feature type="transmembrane region" description="Helical" evidence="6">
    <location>
        <begin position="98"/>
        <end position="116"/>
    </location>
</feature>
<dbReference type="AlphaFoldDB" id="A0A172TR67"/>
<evidence type="ECO:0000256" key="6">
    <source>
        <dbReference type="SAM" id="Phobius"/>
    </source>
</evidence>
<dbReference type="EMBL" id="CP011390">
    <property type="protein sequence ID" value="ANE49253.1"/>
    <property type="molecule type" value="Genomic_DNA"/>
</dbReference>
<dbReference type="OrthoDB" id="853149at2"/>
<dbReference type="GO" id="GO:0005886">
    <property type="term" value="C:plasma membrane"/>
    <property type="evidence" value="ECO:0007669"/>
    <property type="project" value="UniProtKB-SubCell"/>
</dbReference>
<feature type="transmembrane region" description="Helical" evidence="6">
    <location>
        <begin position="7"/>
        <end position="26"/>
    </location>
</feature>
<feature type="transmembrane region" description="Helical" evidence="6">
    <location>
        <begin position="46"/>
        <end position="64"/>
    </location>
</feature>
<name>A0A172TR67_9BACT</name>
<dbReference type="RefSeq" id="WP_066401327.1">
    <property type="nucleotide sequence ID" value="NZ_CP011390.1"/>
</dbReference>
<dbReference type="InterPro" id="IPR000390">
    <property type="entry name" value="Small_drug/metabolite_transptr"/>
</dbReference>
<evidence type="ECO:0000313" key="8">
    <source>
        <dbReference type="Proteomes" id="UP000077177"/>
    </source>
</evidence>
<accession>A0A172TR67</accession>
<comment type="subcellular location">
    <subcellularLocation>
        <location evidence="1">Cell membrane</location>
        <topology evidence="1">Multi-pass membrane protein</topology>
    </subcellularLocation>
</comment>
<reference evidence="7 8" key="2">
    <citation type="journal article" date="2016" name="Int. J. Syst. Evol. Microbiol.">
        <title>Flavisolibacter tropicus sp. nov., isolated from tropical soil.</title>
        <authorList>
            <person name="Lee J.J."/>
            <person name="Kang M.S."/>
            <person name="Kim G.S."/>
            <person name="Lee C.S."/>
            <person name="Lim S."/>
            <person name="Lee J."/>
            <person name="Roh S.H."/>
            <person name="Kang H."/>
            <person name="Ha J.M."/>
            <person name="Bae S."/>
            <person name="Jung H.Y."/>
            <person name="Kim M.K."/>
        </authorList>
    </citation>
    <scope>NUCLEOTIDE SEQUENCE [LARGE SCALE GENOMIC DNA]</scope>
    <source>
        <strain evidence="7 8">LCS9</strain>
    </source>
</reference>
<protein>
    <recommendedName>
        <fullName evidence="9">EamA domain-containing protein</fullName>
    </recommendedName>
</protein>
<gene>
    <name evidence="7" type="ORF">SY85_00770</name>
</gene>
<evidence type="ECO:0000256" key="4">
    <source>
        <dbReference type="ARBA" id="ARBA00022989"/>
    </source>
</evidence>
<dbReference type="Gene3D" id="1.10.3730.20">
    <property type="match status" value="1"/>
</dbReference>
<evidence type="ECO:0000256" key="5">
    <source>
        <dbReference type="ARBA" id="ARBA00023136"/>
    </source>
</evidence>
<keyword evidence="4 6" id="KW-1133">Transmembrane helix</keyword>
<dbReference type="SUPFAM" id="SSF103481">
    <property type="entry name" value="Multidrug resistance efflux transporter EmrE"/>
    <property type="match status" value="1"/>
</dbReference>
<keyword evidence="8" id="KW-1185">Reference proteome</keyword>
<dbReference type="PANTHER" id="PTHR30561">
    <property type="entry name" value="SMR FAMILY PROTON-DEPENDENT DRUG EFFLUX TRANSPORTER SUGE"/>
    <property type="match status" value="1"/>
</dbReference>
<dbReference type="Proteomes" id="UP000077177">
    <property type="component" value="Chromosome"/>
</dbReference>
<keyword evidence="5 6" id="KW-0472">Membrane</keyword>
<evidence type="ECO:0000313" key="7">
    <source>
        <dbReference type="EMBL" id="ANE49253.1"/>
    </source>
</evidence>